<evidence type="ECO:0000313" key="1">
    <source>
        <dbReference type="EMBL" id="PQP94197.1"/>
    </source>
</evidence>
<dbReference type="EMBL" id="PJQY01002370">
    <property type="protein sequence ID" value="PQP94197.1"/>
    <property type="molecule type" value="Genomic_DNA"/>
</dbReference>
<keyword evidence="2" id="KW-1185">Reference proteome</keyword>
<proteinExistence type="predicted"/>
<protein>
    <submittedName>
        <fullName evidence="1">Uncharacterized protein</fullName>
    </submittedName>
</protein>
<dbReference type="AlphaFoldDB" id="A0A314XSR5"/>
<evidence type="ECO:0000313" key="2">
    <source>
        <dbReference type="Proteomes" id="UP000250321"/>
    </source>
</evidence>
<organism evidence="1 2">
    <name type="scientific">Prunus yedoensis var. nudiflora</name>
    <dbReference type="NCBI Taxonomy" id="2094558"/>
    <lineage>
        <taxon>Eukaryota</taxon>
        <taxon>Viridiplantae</taxon>
        <taxon>Streptophyta</taxon>
        <taxon>Embryophyta</taxon>
        <taxon>Tracheophyta</taxon>
        <taxon>Spermatophyta</taxon>
        <taxon>Magnoliopsida</taxon>
        <taxon>eudicotyledons</taxon>
        <taxon>Gunneridae</taxon>
        <taxon>Pentapetalae</taxon>
        <taxon>rosids</taxon>
        <taxon>fabids</taxon>
        <taxon>Rosales</taxon>
        <taxon>Rosaceae</taxon>
        <taxon>Amygdaloideae</taxon>
        <taxon>Amygdaleae</taxon>
        <taxon>Prunus</taxon>
    </lineage>
</organism>
<dbReference type="Proteomes" id="UP000250321">
    <property type="component" value="Unassembled WGS sequence"/>
</dbReference>
<sequence>MKLTKTMSKAAGGDFAQTLEAGDIRGAALGADGLRVTRPKTLATQKPLVLKVVSHDSPRV</sequence>
<gene>
    <name evidence="1" type="ORF">Pyn_22121</name>
</gene>
<name>A0A314XSR5_PRUYE</name>
<reference evidence="1 2" key="1">
    <citation type="submission" date="2018-02" db="EMBL/GenBank/DDBJ databases">
        <title>Draft genome of wild Prunus yedoensis var. nudiflora.</title>
        <authorList>
            <person name="Baek S."/>
            <person name="Kim J.-H."/>
            <person name="Choi K."/>
            <person name="Kim G.-B."/>
            <person name="Cho A."/>
            <person name="Jang H."/>
            <person name="Shin C.-H."/>
            <person name="Yu H.-J."/>
            <person name="Mun J.-H."/>
        </authorList>
    </citation>
    <scope>NUCLEOTIDE SEQUENCE [LARGE SCALE GENOMIC DNA]</scope>
    <source>
        <strain evidence="2">cv. Jeju island</strain>
        <tissue evidence="1">Leaf</tissue>
    </source>
</reference>
<accession>A0A314XSR5</accession>
<comment type="caution">
    <text evidence="1">The sequence shown here is derived from an EMBL/GenBank/DDBJ whole genome shotgun (WGS) entry which is preliminary data.</text>
</comment>